<dbReference type="EMBL" id="LATX01002166">
    <property type="protein sequence ID" value="KTB33532.1"/>
    <property type="molecule type" value="Genomic_DNA"/>
</dbReference>
<accession>A0A0W0FB01</accession>
<evidence type="ECO:0000313" key="2">
    <source>
        <dbReference type="Proteomes" id="UP000054988"/>
    </source>
</evidence>
<proteinExistence type="predicted"/>
<evidence type="ECO:0000313" key="1">
    <source>
        <dbReference type="EMBL" id="KTB33532.1"/>
    </source>
</evidence>
<sequence length="18" mass="2290">MEYNHFDQVIKYVVFDLE</sequence>
<organism evidence="1 2">
    <name type="scientific">Moniliophthora roreri</name>
    <name type="common">Frosty pod rot fungus</name>
    <name type="synonym">Monilia roreri</name>
    <dbReference type="NCBI Taxonomy" id="221103"/>
    <lineage>
        <taxon>Eukaryota</taxon>
        <taxon>Fungi</taxon>
        <taxon>Dikarya</taxon>
        <taxon>Basidiomycota</taxon>
        <taxon>Agaricomycotina</taxon>
        <taxon>Agaricomycetes</taxon>
        <taxon>Agaricomycetidae</taxon>
        <taxon>Agaricales</taxon>
        <taxon>Marasmiineae</taxon>
        <taxon>Marasmiaceae</taxon>
        <taxon>Moniliophthora</taxon>
    </lineage>
</organism>
<name>A0A0W0FB01_MONRR</name>
<reference evidence="1 2" key="1">
    <citation type="submission" date="2015-12" db="EMBL/GenBank/DDBJ databases">
        <title>Draft genome sequence of Moniliophthora roreri, the causal agent of frosty pod rot of cacao.</title>
        <authorList>
            <person name="Aime M.C."/>
            <person name="Diaz-Valderrama J.R."/>
            <person name="Kijpornyongpan T."/>
            <person name="Phillips-Mora W."/>
        </authorList>
    </citation>
    <scope>NUCLEOTIDE SEQUENCE [LARGE SCALE GENOMIC DNA]</scope>
    <source>
        <strain evidence="1 2">MCA 2952</strain>
    </source>
</reference>
<gene>
    <name evidence="1" type="ORF">WG66_13892</name>
</gene>
<protein>
    <submittedName>
        <fullName evidence="1">Uncharacterized protein</fullName>
    </submittedName>
</protein>
<dbReference type="Proteomes" id="UP000054988">
    <property type="component" value="Unassembled WGS sequence"/>
</dbReference>
<dbReference type="AlphaFoldDB" id="A0A0W0FB01"/>
<comment type="caution">
    <text evidence="1">The sequence shown here is derived from an EMBL/GenBank/DDBJ whole genome shotgun (WGS) entry which is preliminary data.</text>
</comment>